<dbReference type="PANTHER" id="PTHR22767">
    <property type="entry name" value="N-TERMINAL ACETYLTRANSFERASE-RELATED"/>
    <property type="match status" value="1"/>
</dbReference>
<reference evidence="3 4" key="1">
    <citation type="journal article" date="2020" name="bioRxiv">
        <title>Metabolic contributions of an alphaproteobacterial endosymbiont in the apicomplexan Cardiosporidium cionae.</title>
        <authorList>
            <person name="Hunter E.S."/>
            <person name="Paight C.J."/>
            <person name="Lane C.E."/>
        </authorList>
    </citation>
    <scope>NUCLEOTIDE SEQUENCE [LARGE SCALE GENOMIC DNA]</scope>
    <source>
        <strain evidence="3">ESH_2018</strain>
    </source>
</reference>
<evidence type="ECO:0000313" key="4">
    <source>
        <dbReference type="Proteomes" id="UP000823046"/>
    </source>
</evidence>
<dbReference type="PANTHER" id="PTHR22767:SF2">
    <property type="entry name" value="N(ALPHA)-ACETYLTRANSFERASE 15_16, ISOFORM A"/>
    <property type="match status" value="1"/>
</dbReference>
<gene>
    <name evidence="3" type="ORF">IE077_001638</name>
</gene>
<dbReference type="Gene3D" id="1.25.40.1010">
    <property type="match status" value="1"/>
</dbReference>
<evidence type="ECO:0000313" key="3">
    <source>
        <dbReference type="EMBL" id="KAF8819119.1"/>
    </source>
</evidence>
<dbReference type="SUPFAM" id="SSF48452">
    <property type="entry name" value="TPR-like"/>
    <property type="match status" value="1"/>
</dbReference>
<protein>
    <submittedName>
        <fullName evidence="3">Tetratricopeptide repeat-containing protein</fullName>
    </submittedName>
</protein>
<dbReference type="EMBL" id="JADAQX010000949">
    <property type="protein sequence ID" value="KAF8819119.1"/>
    <property type="molecule type" value="Genomic_DNA"/>
</dbReference>
<dbReference type="Gene3D" id="1.25.40.1040">
    <property type="match status" value="1"/>
</dbReference>
<comment type="caution">
    <text evidence="3">The sequence shown here is derived from an EMBL/GenBank/DDBJ whole genome shotgun (WGS) entry which is preliminary data.</text>
</comment>
<keyword evidence="4" id="KW-1185">Reference proteome</keyword>
<evidence type="ECO:0000256" key="1">
    <source>
        <dbReference type="ARBA" id="ARBA00022737"/>
    </source>
</evidence>
<dbReference type="Proteomes" id="UP000823046">
    <property type="component" value="Unassembled WGS sequence"/>
</dbReference>
<dbReference type="InterPro" id="IPR011990">
    <property type="entry name" value="TPR-like_helical_dom_sf"/>
</dbReference>
<dbReference type="Pfam" id="PF12569">
    <property type="entry name" value="NatA_aux_su"/>
    <property type="match status" value="1"/>
</dbReference>
<keyword evidence="2" id="KW-0802">TPR repeat</keyword>
<dbReference type="InterPro" id="IPR019734">
    <property type="entry name" value="TPR_rpt"/>
</dbReference>
<name>A0ABQ7J5B6_9APIC</name>
<organism evidence="3 4">
    <name type="scientific">Cardiosporidium cionae</name>
    <dbReference type="NCBI Taxonomy" id="476202"/>
    <lineage>
        <taxon>Eukaryota</taxon>
        <taxon>Sar</taxon>
        <taxon>Alveolata</taxon>
        <taxon>Apicomplexa</taxon>
        <taxon>Aconoidasida</taxon>
        <taxon>Nephromycida</taxon>
        <taxon>Cardiosporidium</taxon>
    </lineage>
</organism>
<dbReference type="SMART" id="SM00028">
    <property type="entry name" value="TPR"/>
    <property type="match status" value="2"/>
</dbReference>
<accession>A0ABQ7J5B6</accession>
<keyword evidence="1" id="KW-0677">Repeat</keyword>
<sequence>MASQEEEKISSLFHLPQISKEMEEISLEARTATSSTSSPCVYLHSSILKSSGKNKSGWLQTPVKHQKYSENHQFYEMCQQHGLSEGKKDKFTSPRGFIFVRMPTEEQQYCCLQFFDELIEKYPKSEALQRLSLFFLDGYRFECRLDSFLRPRLRRCIPSTISTLLFLWTFHRLDFITTLLCRYKEALASSPSTFGKPVDKSKAMKWEEFLSSGKFPPELIESPVAYLSVLKVLAQHYDLLGNTTTALLLIDEAIQHSPTFPDLYVTKGKILKHAGDYTMASIFYEEARELDLADRCLNSKSVKHLLAIDKTEMAMKTATLFFHSSDFSEARKIQYLWFETAMGRSFLRSPNYGAALTYFHQIMKHFHDIRNDQMDLHLYCFAKFTYRTYITFLQMQDRLFSNKYYQTAAKKSIRIYLNLYDGKITTPSEDVEINDTTADSMKLSKTKQKKDPKKSALKKSTEKIDENGFIEETRENYLLTKTPLIEASQILQTLQSVCQFNVGFYHLQFEIAIREEKIIMMIQSLKRIWDLQKKNCLDRKFLPFFCRFAYSVSIDTLNESLHLIVFEALRRLLDGVYTLTSLSSASLHSACLFLMEKFVKMCEENFITHWQNLRAGIKIVEICGIPITPELPLFVSLILPSKASPLPLPLCQKILIYLTNYETLETLMNAFKEKAHELYPLAEAFR</sequence>
<dbReference type="InterPro" id="IPR021183">
    <property type="entry name" value="NatA_aux_su"/>
</dbReference>
<evidence type="ECO:0000256" key="2">
    <source>
        <dbReference type="ARBA" id="ARBA00022803"/>
    </source>
</evidence>
<proteinExistence type="predicted"/>